<keyword evidence="17" id="KW-1185">Reference proteome</keyword>
<dbReference type="STRING" id="535722.E4UMN3"/>
<dbReference type="InterPro" id="IPR001223">
    <property type="entry name" value="Glyco_hydro18_cat"/>
</dbReference>
<evidence type="ECO:0000256" key="8">
    <source>
        <dbReference type="ARBA" id="ARBA00023277"/>
    </source>
</evidence>
<keyword evidence="7" id="KW-0843">Virulence</keyword>
<dbReference type="Pfam" id="PF01476">
    <property type="entry name" value="LysM"/>
    <property type="match status" value="2"/>
</dbReference>
<dbReference type="InterPro" id="IPR036779">
    <property type="entry name" value="LysM_dom_sf"/>
</dbReference>
<keyword evidence="4" id="KW-0147">Chitin-binding</keyword>
<evidence type="ECO:0000256" key="11">
    <source>
        <dbReference type="RuleBase" id="RU000489"/>
    </source>
</evidence>
<feature type="domain" description="LysM" evidence="14">
    <location>
        <begin position="272"/>
        <end position="317"/>
    </location>
</feature>
<dbReference type="SMART" id="SM00636">
    <property type="entry name" value="Glyco_18"/>
    <property type="match status" value="1"/>
</dbReference>
<dbReference type="InterPro" id="IPR053214">
    <property type="entry name" value="LysM12-like"/>
</dbReference>
<dbReference type="PANTHER" id="PTHR47700">
    <property type="entry name" value="V CHITINASE, PUTATIVE (AFU_ORTHOLOGUE AFUA_6G13720)-RELATED"/>
    <property type="match status" value="1"/>
</dbReference>
<name>E4UMN3_ARTGP</name>
<comment type="similarity">
    <text evidence="2">Belongs to the glycosyl hydrolase 18 family. Chitinase class V subfamily.</text>
</comment>
<feature type="transmembrane region" description="Helical" evidence="12">
    <location>
        <begin position="1169"/>
        <end position="1192"/>
    </location>
</feature>
<dbReference type="InParanoid" id="E4UMN3"/>
<dbReference type="SMART" id="SM00257">
    <property type="entry name" value="LysM"/>
    <property type="match status" value="2"/>
</dbReference>
<dbReference type="EMBL" id="DS989823">
    <property type="protein sequence ID" value="EFQ99450.1"/>
    <property type="molecule type" value="Genomic_DNA"/>
</dbReference>
<keyword evidence="8" id="KW-0119">Carbohydrate metabolism</keyword>
<evidence type="ECO:0000313" key="17">
    <source>
        <dbReference type="Proteomes" id="UP000002669"/>
    </source>
</evidence>
<sequence length="1284" mass="138698">MRPDIWSSGTGLAISLLAVGVPARGFDSQLRPCPQHCAGPPSNWTVYTSTDRLRVCEQPILFDFAIHTPINGQNRHTKLRACTAGDANDVRNALTTNRSTNYPRDGSCCIASARQKTVTLDVKTSGRGQASSQDTSSALGKVRSYLQDFCDETFIVGYSKEAVVAVYSGSAIDNKATISPILDRLPPLIGYSKTAIVQLCGQGRNADHTFGIAVDTTGDVAAVQKAVVSWSNATCFDLNGDNVLTRGLDRAVIAEAPFQEAFRFAVSEGECRTISVVSGDSCGALAQRCGISANDFTKYNPDPNLCSTLAVGQRVCCSPGTLPDIRPKPGQDGFCASYTVKSGDTCSAIAASNGLKVEDLGKFNDKTTWGWFGCNALLAGTRICLSLGYPPMPAPVPNAVCGPIKPGTKADPKRKLADLNPCVLNSCCDIWGQCGITPDFCTAEEGPTGNPGTAPPGHNGCISNCGTNIKTGDAGPSSFINIGYYESWNFDRSCLNMRVKSIEDTFTHLHWGFGLISPSFDISVNDIYKQWGAFTSLYDIKKIVSFGGWGYSTEPATYEILRKAMNPENVDTFTDNVIKFIKDNNLDGVDFDWEYPGAPDIPGIPPGLETDGPNYLAMLRKVRGKLPQGKTLSIAAPASFWYLRPFPIDEMAKELDYIVYMTYDLHGQWDAGNQWSQEGCPGGNCLRSHVNLTETNYALAMITKAGVPANKVVVGIASYGRSFGMLEEGCTSPDCRFGGDRLHSTAKEGRCTRTAGYISNAEINEILITNDNAKTWYDRGSASNIITYNGKEWAAFMNADVKRVRAGYYKRFNFAGVVDWAVDLDHFTDDDGSPEGEEYFPPAPSIAKCDAGYATLEDLDAAAGDIPQHCKAYYTARALSNLLEAAVKNYTMILNNGYAGKFKTYSKAVAGSASNSVHDFVYKNGDKYFSCIVSETSECCKVCMQHQKRPGYCNYCHNGECYIQCDTELGCPPNSFQSIYNSSSVPPGMLYPIETPVVVTQNVSEPCPPDYSKRGEGPDNPYQQAVYWTLENSKADKFYADLFTSTGIPKEKTKIGNFNRGQNCAPSAEPEDVCHAFDMDYGIPVPNGYGEADVLDPQKTVAEALENSKDLMAQVRDAVYQLKLMSYNGDSSELVDSISVPILMIASGVESMAQVEEVAEKIDEAKRKALILGFLGAILFFVPIAGQVLGAVTELSSVAAILTILGTAGEVALDIYSIVDDPDNAPLAIFGLILTPLGLNDLAAISKAAAIRRGLTDADVAKLGKMVSRNLGTIKKVMQTCRKA</sequence>
<feature type="transmembrane region" description="Helical" evidence="12">
    <location>
        <begin position="1225"/>
        <end position="1245"/>
    </location>
</feature>
<evidence type="ECO:0000256" key="2">
    <source>
        <dbReference type="ARBA" id="ARBA00008682"/>
    </source>
</evidence>
<reference evidence="17" key="1">
    <citation type="journal article" date="2012" name="MBio">
        <title>Comparative genome analysis of Trichophyton rubrum and related dermatophytes reveals candidate genes involved in infection.</title>
        <authorList>
            <person name="Martinez D.A."/>
            <person name="Oliver B.G."/>
            <person name="Graeser Y."/>
            <person name="Goldberg J.M."/>
            <person name="Li W."/>
            <person name="Martinez-Rossi N.M."/>
            <person name="Monod M."/>
            <person name="Shelest E."/>
            <person name="Barton R.C."/>
            <person name="Birch E."/>
            <person name="Brakhage A.A."/>
            <person name="Chen Z."/>
            <person name="Gurr S.J."/>
            <person name="Heiman D."/>
            <person name="Heitman J."/>
            <person name="Kosti I."/>
            <person name="Rossi A."/>
            <person name="Saif S."/>
            <person name="Samalova M."/>
            <person name="Saunders C.W."/>
            <person name="Shea T."/>
            <person name="Summerbell R.C."/>
            <person name="Xu J."/>
            <person name="Young S."/>
            <person name="Zeng Q."/>
            <person name="Birren B.W."/>
            <person name="Cuomo C.A."/>
            <person name="White T.C."/>
        </authorList>
    </citation>
    <scope>NUCLEOTIDE SEQUENCE [LARGE SCALE GENOMIC DNA]</scope>
    <source>
        <strain evidence="17">ATCC MYA-4604 / CBS 118893</strain>
    </source>
</reference>
<keyword evidence="12" id="KW-0472">Membrane</keyword>
<dbReference type="Proteomes" id="UP000002669">
    <property type="component" value="Unassembled WGS sequence"/>
</dbReference>
<keyword evidence="6" id="KW-0146">Chitin degradation</keyword>
<dbReference type="SUPFAM" id="SSF57016">
    <property type="entry name" value="Plant lectins/antimicrobial peptides"/>
    <property type="match status" value="1"/>
</dbReference>
<dbReference type="InterPro" id="IPR036861">
    <property type="entry name" value="Endochitinase-like_sf"/>
</dbReference>
<dbReference type="SUPFAM" id="SSF54556">
    <property type="entry name" value="Chitinase insertion domain"/>
    <property type="match status" value="1"/>
</dbReference>
<protein>
    <recommendedName>
        <fullName evidence="3">chitinase</fullName>
        <ecNumber evidence="3">3.2.1.14</ecNumber>
    </recommendedName>
</protein>
<proteinExistence type="inferred from homology"/>
<dbReference type="OrthoDB" id="73875at2759"/>
<feature type="domain" description="LysM" evidence="14">
    <location>
        <begin position="336"/>
        <end position="385"/>
    </location>
</feature>
<evidence type="ECO:0000256" key="10">
    <source>
        <dbReference type="ARBA" id="ARBA00023326"/>
    </source>
</evidence>
<dbReference type="OMA" id="NWDRPCL"/>
<dbReference type="VEuPathDB" id="FungiDB:MGYG_02461"/>
<keyword evidence="9 11" id="KW-0326">Glycosidase</keyword>
<evidence type="ECO:0000259" key="15">
    <source>
        <dbReference type="PROSITE" id="PS51910"/>
    </source>
</evidence>
<dbReference type="CDD" id="cd02878">
    <property type="entry name" value="GH18_zymocin_alpha"/>
    <property type="match status" value="1"/>
</dbReference>
<comment type="catalytic activity">
    <reaction evidence="1">
        <text>Random endo-hydrolysis of N-acetyl-beta-D-glucosaminide (1-&gt;4)-beta-linkages in chitin and chitodextrins.</text>
        <dbReference type="EC" id="3.2.1.14"/>
    </reaction>
</comment>
<evidence type="ECO:0000256" key="3">
    <source>
        <dbReference type="ARBA" id="ARBA00012729"/>
    </source>
</evidence>
<dbReference type="InterPro" id="IPR011583">
    <property type="entry name" value="Chitinase_II/V-like_cat"/>
</dbReference>
<dbReference type="GO" id="GO:0000272">
    <property type="term" value="P:polysaccharide catabolic process"/>
    <property type="evidence" value="ECO:0007669"/>
    <property type="project" value="UniProtKB-KW"/>
</dbReference>
<dbReference type="InterPro" id="IPR029070">
    <property type="entry name" value="Chitinase_insertion_sf"/>
</dbReference>
<evidence type="ECO:0000256" key="6">
    <source>
        <dbReference type="ARBA" id="ARBA00023024"/>
    </source>
</evidence>
<keyword evidence="5 11" id="KW-0378">Hydrolase</keyword>
<organism evidence="17">
    <name type="scientific">Arthroderma gypseum (strain ATCC MYA-4604 / CBS 118893)</name>
    <name type="common">Microsporum gypseum</name>
    <dbReference type="NCBI Taxonomy" id="535722"/>
    <lineage>
        <taxon>Eukaryota</taxon>
        <taxon>Fungi</taxon>
        <taxon>Dikarya</taxon>
        <taxon>Ascomycota</taxon>
        <taxon>Pezizomycotina</taxon>
        <taxon>Eurotiomycetes</taxon>
        <taxon>Eurotiomycetidae</taxon>
        <taxon>Onygenales</taxon>
        <taxon>Arthrodermataceae</taxon>
        <taxon>Nannizzia</taxon>
    </lineage>
</organism>
<evidence type="ECO:0000256" key="12">
    <source>
        <dbReference type="SAM" id="Phobius"/>
    </source>
</evidence>
<feature type="domain" description="GH18" evidence="15">
    <location>
        <begin position="479"/>
        <end position="853"/>
    </location>
</feature>
<keyword evidence="12" id="KW-1133">Transmembrane helix</keyword>
<evidence type="ECO:0000313" key="16">
    <source>
        <dbReference type="EMBL" id="EFQ99450.1"/>
    </source>
</evidence>
<dbReference type="PANTHER" id="PTHR47700:SF2">
    <property type="entry name" value="CHITINASE"/>
    <property type="match status" value="1"/>
</dbReference>
<feature type="chain" id="PRO_5003188916" description="chitinase" evidence="13">
    <location>
        <begin position="26"/>
        <end position="1284"/>
    </location>
</feature>
<dbReference type="RefSeq" id="XP_003174933.1">
    <property type="nucleotide sequence ID" value="XM_003174885.1"/>
</dbReference>
<dbReference type="GO" id="GO:0008061">
    <property type="term" value="F:chitin binding"/>
    <property type="evidence" value="ECO:0007669"/>
    <property type="project" value="UniProtKB-KW"/>
</dbReference>
<dbReference type="HOGENOM" id="CLU_001482_0_0_1"/>
<keyword evidence="13" id="KW-0732">Signal</keyword>
<dbReference type="SUPFAM" id="SSF54106">
    <property type="entry name" value="LysM domain"/>
    <property type="match status" value="2"/>
</dbReference>
<evidence type="ECO:0000259" key="14">
    <source>
        <dbReference type="PROSITE" id="PS51782"/>
    </source>
</evidence>
<evidence type="ECO:0000256" key="1">
    <source>
        <dbReference type="ARBA" id="ARBA00000822"/>
    </source>
</evidence>
<evidence type="ECO:0000256" key="4">
    <source>
        <dbReference type="ARBA" id="ARBA00022669"/>
    </source>
</evidence>
<dbReference type="Gene3D" id="3.10.350.10">
    <property type="entry name" value="LysM domain"/>
    <property type="match status" value="2"/>
</dbReference>
<dbReference type="EC" id="3.2.1.14" evidence="3"/>
<evidence type="ECO:0000256" key="5">
    <source>
        <dbReference type="ARBA" id="ARBA00022801"/>
    </source>
</evidence>
<dbReference type="PROSITE" id="PS51782">
    <property type="entry name" value="LYSM"/>
    <property type="match status" value="2"/>
</dbReference>
<dbReference type="InterPro" id="IPR017853">
    <property type="entry name" value="GH"/>
</dbReference>
<feature type="signal peptide" evidence="13">
    <location>
        <begin position="1"/>
        <end position="25"/>
    </location>
</feature>
<evidence type="ECO:0000256" key="13">
    <source>
        <dbReference type="SAM" id="SignalP"/>
    </source>
</evidence>
<dbReference type="PROSITE" id="PS51910">
    <property type="entry name" value="GH18_2"/>
    <property type="match status" value="1"/>
</dbReference>
<dbReference type="GeneID" id="10030235"/>
<feature type="transmembrane region" description="Helical" evidence="12">
    <location>
        <begin position="1199"/>
        <end position="1219"/>
    </location>
</feature>
<dbReference type="InterPro" id="IPR001579">
    <property type="entry name" value="Glyco_hydro_18_chit_AS"/>
</dbReference>
<evidence type="ECO:0000256" key="7">
    <source>
        <dbReference type="ARBA" id="ARBA00023026"/>
    </source>
</evidence>
<keyword evidence="12" id="KW-0812">Transmembrane</keyword>
<dbReference type="eggNOG" id="KOG2806">
    <property type="taxonomic scope" value="Eukaryota"/>
</dbReference>
<dbReference type="CDD" id="cd00118">
    <property type="entry name" value="LysM"/>
    <property type="match status" value="2"/>
</dbReference>
<dbReference type="InterPro" id="IPR018392">
    <property type="entry name" value="LysM"/>
</dbReference>
<dbReference type="PROSITE" id="PS01095">
    <property type="entry name" value="GH18_1"/>
    <property type="match status" value="1"/>
</dbReference>
<dbReference type="GO" id="GO:0006032">
    <property type="term" value="P:chitin catabolic process"/>
    <property type="evidence" value="ECO:0007669"/>
    <property type="project" value="UniProtKB-KW"/>
</dbReference>
<gene>
    <name evidence="16" type="ORF">MGYG_02461</name>
</gene>
<evidence type="ECO:0000256" key="9">
    <source>
        <dbReference type="ARBA" id="ARBA00023295"/>
    </source>
</evidence>
<keyword evidence="10" id="KW-0624">Polysaccharide degradation</keyword>
<dbReference type="Pfam" id="PF00704">
    <property type="entry name" value="Glyco_hydro_18"/>
    <property type="match status" value="1"/>
</dbReference>
<dbReference type="GO" id="GO:0008843">
    <property type="term" value="F:endochitinase activity"/>
    <property type="evidence" value="ECO:0007669"/>
    <property type="project" value="UniProtKB-EC"/>
</dbReference>
<dbReference type="SUPFAM" id="SSF51445">
    <property type="entry name" value="(Trans)glycosidases"/>
    <property type="match status" value="1"/>
</dbReference>
<accession>E4UMN3</accession>
<dbReference type="Gene3D" id="3.10.50.10">
    <property type="match status" value="1"/>
</dbReference>
<dbReference type="Gene3D" id="3.20.20.80">
    <property type="entry name" value="Glycosidases"/>
    <property type="match status" value="1"/>
</dbReference>